<dbReference type="OrthoDB" id="1112098at2"/>
<dbReference type="AlphaFoldDB" id="A0A0D8JCU5"/>
<reference evidence="2 3" key="1">
    <citation type="submission" date="2014-09" db="EMBL/GenBank/DDBJ databases">
        <title>Draft Genome Sequence of Draconibacterium sp. JN14CK-3.</title>
        <authorList>
            <person name="Dong C."/>
            <person name="Lai Q."/>
            <person name="Shao Z."/>
        </authorList>
    </citation>
    <scope>NUCLEOTIDE SEQUENCE [LARGE SCALE GENOMIC DNA]</scope>
    <source>
        <strain evidence="2 3">JN14CK-3</strain>
    </source>
</reference>
<protein>
    <recommendedName>
        <fullName evidence="4">Outer membrane protein beta-barrel domain-containing protein</fullName>
    </recommendedName>
</protein>
<evidence type="ECO:0000313" key="3">
    <source>
        <dbReference type="Proteomes" id="UP000032544"/>
    </source>
</evidence>
<name>A0A0D8JCU5_9BACT</name>
<gene>
    <name evidence="2" type="ORF">LH29_04675</name>
</gene>
<keyword evidence="3" id="KW-1185">Reference proteome</keyword>
<keyword evidence="1" id="KW-0732">Signal</keyword>
<feature type="chain" id="PRO_5002330826" description="Outer membrane protein beta-barrel domain-containing protein" evidence="1">
    <location>
        <begin position="27"/>
        <end position="538"/>
    </location>
</feature>
<comment type="caution">
    <text evidence="2">The sequence shown here is derived from an EMBL/GenBank/DDBJ whole genome shotgun (WGS) entry which is preliminary data.</text>
</comment>
<evidence type="ECO:0000313" key="2">
    <source>
        <dbReference type="EMBL" id="KJF44747.1"/>
    </source>
</evidence>
<dbReference type="Proteomes" id="UP000032544">
    <property type="component" value="Unassembled WGS sequence"/>
</dbReference>
<proteinExistence type="predicted"/>
<accession>A0A0D8JCU5</accession>
<organism evidence="2 3">
    <name type="scientific">Draconibacterium sediminis</name>
    <dbReference type="NCBI Taxonomy" id="1544798"/>
    <lineage>
        <taxon>Bacteria</taxon>
        <taxon>Pseudomonadati</taxon>
        <taxon>Bacteroidota</taxon>
        <taxon>Bacteroidia</taxon>
        <taxon>Marinilabiliales</taxon>
        <taxon>Prolixibacteraceae</taxon>
        <taxon>Draconibacterium</taxon>
    </lineage>
</organism>
<feature type="signal peptide" evidence="1">
    <location>
        <begin position="1"/>
        <end position="26"/>
    </location>
</feature>
<evidence type="ECO:0008006" key="4">
    <source>
        <dbReference type="Google" id="ProtNLM"/>
    </source>
</evidence>
<sequence>MIKIRKPNIRLFGLFLLFWGTMAVNAQESGELLNGKVSYVTGENIYVRFASTNQIENGDTLFIRDKNGLTPALLVDNKSSISCLCSVLGEHTFKVDDIVFGRTNKPVREVVQQQQDLPEKDVNERVLISQEPTKEPTRTQDINGRLSLSSYSNISDEADNIHRFRYTLSAKASHLSGSKISAETYVSFTHKLNQWEVVQENLNNALKVYSLALKYDINESATFWAGRKINPRIANVGAIDGVQFEYKFKNMFAGIVGGTRPDHQDYGYNFDLFEYGAYVGQSKKTSNGFVQSSLAFFEQRNSGNIDRRFVYMQHTNSAIKNLTLFSSMELDLYKVENEKPTNTVSLTGLYFSARYRFSKRLSVFGSYDNRKNVIYYETFRNYADEILQQASRQGVRARINYRPVNGFIVGASAGTRFRDEGPRPTKTLNGFATWTKVPALNASLSITANLMQTSYLDGQVYGARLSKDLVSGKLYTMLHYRWVDFQYVNTLTNLQQHIGELDLSWQFSKKLYLSANYEATFQDQQLFNRLYLNLRIKF</sequence>
<dbReference type="RefSeq" id="WP_045026282.1">
    <property type="nucleotide sequence ID" value="NZ_JRHC01000001.1"/>
</dbReference>
<dbReference type="STRING" id="1544798.LH29_04675"/>
<dbReference type="EMBL" id="JRHC01000001">
    <property type="protein sequence ID" value="KJF44747.1"/>
    <property type="molecule type" value="Genomic_DNA"/>
</dbReference>
<evidence type="ECO:0000256" key="1">
    <source>
        <dbReference type="SAM" id="SignalP"/>
    </source>
</evidence>